<dbReference type="AlphaFoldDB" id="A0A0E2H455"/>
<evidence type="ECO:0000313" key="1">
    <source>
        <dbReference type="EMBL" id="ENZ08069.1"/>
    </source>
</evidence>
<protein>
    <recommendedName>
        <fullName evidence="3">BppU N-terminal domain-containing protein</fullName>
    </recommendedName>
</protein>
<sequence length="958" mass="104579">MQVSTFYEKLNKVDGNIYVVEEEIHLTNGVYEAELQHDNINEATFAVFTGPKLTGTRLETYTLSTPSLAPWKRIVRVYADVPVAYISYETDGDTVEGDDINRVQATVVETQKALNTEEARALSAEMELNGRIDTEVKRAEDAELTLRNDLTAEVTRAKAAEKTNADNLVTESTRAKAAEKTLTNNLASEITRAKAAEKSIGDAVNTEKTRATAAEEAIRNTIGINKPNWDDKYTRNEVDNKLSALETAIDWKEAVSTYADLATTYPHPDDGWTVNVKDTNYTYRWSGTAWIAISANAIPKATQSVDGLLSKEDKTHYDDAYNKRHTHTNKSTLDKLTETLLSNWTDAYNKRHEHGNKTVLDKITQTLLDNWNAAYTHISNKSNPHGVTKSQVGLGSVPNVATNDQVPTFTQATTLTNLTSGEKLTVMLGKIAKAIEDFITHKADAVQHITATERTNWNDANNKKHSHSNKSILDTVTQAMLDKLDDIASGAEVNVQSDWSVTDTGSDAYIKNKPASMPANGGTASKLSNAIQISDYDTFDPPKVAAGAITPIMAGSSANSPWPNTTAGLLIQSNPQDSWHILIFRSAQGGWAYRSYYEESGKWSEWKIWSTFDGAYSSLTGKPSSFPPSSHTHTELAPTVTSSDTLSSNAGKFCKLATLKISRQYGYASRTYECILGSHGSSDSDFLRLNLWFKQQNEFGKEPYVFLSVTANDNTIEQVKFYTVVDELNAAYTQISLWVKIMTDYTTCMLFTTAKADAGDSVTYHNNSGFVATLPTTGTITGQVDCSGRHEHTKSQITDMPTKLSQFTNDSGYLTEADVDTSQNHTHANKTVLDKITQTMLDKLAGIAEGANKYVHPTTSGNKHIPSGGTSGQILRWSADGTAAWAAPPSASYTHPSSGVSAGTYRSVTVNAQGHVTAGTNPTTLAGYGITDAAAKSHNHDSVYLKKGALTWNDLKGV</sequence>
<evidence type="ECO:0000313" key="2">
    <source>
        <dbReference type="Proteomes" id="UP000013085"/>
    </source>
</evidence>
<comment type="caution">
    <text evidence="1">The sequence shown here is derived from an EMBL/GenBank/DDBJ whole genome shotgun (WGS) entry which is preliminary data.</text>
</comment>
<dbReference type="PATRIC" id="fig|999408.3.peg.5448"/>
<dbReference type="EMBL" id="AGYR01000064">
    <property type="protein sequence ID" value="ENZ08069.1"/>
    <property type="molecule type" value="Genomic_DNA"/>
</dbReference>
<dbReference type="Proteomes" id="UP000013085">
    <property type="component" value="Unassembled WGS sequence"/>
</dbReference>
<gene>
    <name evidence="1" type="ORF">HMPREF1090_05062</name>
</gene>
<evidence type="ECO:0008006" key="3">
    <source>
        <dbReference type="Google" id="ProtNLM"/>
    </source>
</evidence>
<dbReference type="RefSeq" id="WP_002594585.1">
    <property type="nucleotide sequence ID" value="NZ_KB850991.1"/>
</dbReference>
<organism evidence="1 2">
    <name type="scientific">[Clostridium] clostridioforme 90A8</name>
    <dbReference type="NCBI Taxonomy" id="999408"/>
    <lineage>
        <taxon>Bacteria</taxon>
        <taxon>Bacillati</taxon>
        <taxon>Bacillota</taxon>
        <taxon>Clostridia</taxon>
        <taxon>Lachnospirales</taxon>
        <taxon>Lachnospiraceae</taxon>
        <taxon>Enterocloster</taxon>
    </lineage>
</organism>
<proteinExistence type="predicted"/>
<reference evidence="1 2" key="1">
    <citation type="submission" date="2013-01" db="EMBL/GenBank/DDBJ databases">
        <title>The Genome Sequence of Clostridium clostridioforme 90A8.</title>
        <authorList>
            <consortium name="The Broad Institute Genome Sequencing Platform"/>
            <person name="Earl A."/>
            <person name="Ward D."/>
            <person name="Feldgarden M."/>
            <person name="Gevers D."/>
            <person name="Courvalin P."/>
            <person name="Lambert T."/>
            <person name="Walker B."/>
            <person name="Young S.K."/>
            <person name="Zeng Q."/>
            <person name="Gargeya S."/>
            <person name="Fitzgerald M."/>
            <person name="Haas B."/>
            <person name="Abouelleil A."/>
            <person name="Alvarado L."/>
            <person name="Arachchi H.M."/>
            <person name="Berlin A.M."/>
            <person name="Chapman S.B."/>
            <person name="Dewar J."/>
            <person name="Goldberg J."/>
            <person name="Griggs A."/>
            <person name="Gujja S."/>
            <person name="Hansen M."/>
            <person name="Howarth C."/>
            <person name="Imamovic A."/>
            <person name="Larimer J."/>
            <person name="McCowan C."/>
            <person name="Murphy C."/>
            <person name="Neiman D."/>
            <person name="Pearson M."/>
            <person name="Priest M."/>
            <person name="Roberts A."/>
            <person name="Saif S."/>
            <person name="Shea T."/>
            <person name="Sisk P."/>
            <person name="Sykes S."/>
            <person name="Wortman J."/>
            <person name="Nusbaum C."/>
            <person name="Birren B."/>
        </authorList>
    </citation>
    <scope>NUCLEOTIDE SEQUENCE [LARGE SCALE GENOMIC DNA]</scope>
    <source>
        <strain evidence="1 2">90A8</strain>
    </source>
</reference>
<dbReference type="HOGENOM" id="CLU_308124_0_0_9"/>
<accession>A0A0E2H455</accession>
<name>A0A0E2H455_9FIRM</name>